<keyword evidence="1" id="KW-0472">Membrane</keyword>
<dbReference type="AlphaFoldDB" id="A0A0A9D341"/>
<evidence type="ECO:0000313" key="2">
    <source>
        <dbReference type="EMBL" id="JAD80070.1"/>
    </source>
</evidence>
<sequence>MRNQKLKDLREQLKSSSRYCCYVIYLSVAMSFYPNPKCYGRLKSIWVVFWSSIFSFPATTILLMLPTVIQIFQVGRTQNTMYRSAPC</sequence>
<keyword evidence="1" id="KW-1133">Transmembrane helix</keyword>
<name>A0A0A9D341_ARUDO</name>
<protein>
    <submittedName>
        <fullName evidence="2">Uncharacterized protein</fullName>
    </submittedName>
</protein>
<keyword evidence="1" id="KW-0812">Transmembrane</keyword>
<proteinExistence type="predicted"/>
<reference evidence="2" key="2">
    <citation type="journal article" date="2015" name="Data Brief">
        <title>Shoot transcriptome of the giant reed, Arundo donax.</title>
        <authorList>
            <person name="Barrero R.A."/>
            <person name="Guerrero F.D."/>
            <person name="Moolhuijzen P."/>
            <person name="Goolsby J.A."/>
            <person name="Tidwell J."/>
            <person name="Bellgard S.E."/>
            <person name="Bellgard M.I."/>
        </authorList>
    </citation>
    <scope>NUCLEOTIDE SEQUENCE</scope>
    <source>
        <tissue evidence="2">Shoot tissue taken approximately 20 cm above the soil surface</tissue>
    </source>
</reference>
<evidence type="ECO:0000256" key="1">
    <source>
        <dbReference type="SAM" id="Phobius"/>
    </source>
</evidence>
<feature type="transmembrane region" description="Helical" evidence="1">
    <location>
        <begin position="45"/>
        <end position="72"/>
    </location>
</feature>
<dbReference type="EMBL" id="GBRH01217825">
    <property type="protein sequence ID" value="JAD80070.1"/>
    <property type="molecule type" value="Transcribed_RNA"/>
</dbReference>
<accession>A0A0A9D341</accession>
<reference evidence="2" key="1">
    <citation type="submission" date="2014-09" db="EMBL/GenBank/DDBJ databases">
        <authorList>
            <person name="Magalhaes I.L.F."/>
            <person name="Oliveira U."/>
            <person name="Santos F.R."/>
            <person name="Vidigal T.H.D.A."/>
            <person name="Brescovit A.D."/>
            <person name="Santos A.J."/>
        </authorList>
    </citation>
    <scope>NUCLEOTIDE SEQUENCE</scope>
    <source>
        <tissue evidence="2">Shoot tissue taken approximately 20 cm above the soil surface</tissue>
    </source>
</reference>
<organism evidence="2">
    <name type="scientific">Arundo donax</name>
    <name type="common">Giant reed</name>
    <name type="synonym">Donax arundinaceus</name>
    <dbReference type="NCBI Taxonomy" id="35708"/>
    <lineage>
        <taxon>Eukaryota</taxon>
        <taxon>Viridiplantae</taxon>
        <taxon>Streptophyta</taxon>
        <taxon>Embryophyta</taxon>
        <taxon>Tracheophyta</taxon>
        <taxon>Spermatophyta</taxon>
        <taxon>Magnoliopsida</taxon>
        <taxon>Liliopsida</taxon>
        <taxon>Poales</taxon>
        <taxon>Poaceae</taxon>
        <taxon>PACMAD clade</taxon>
        <taxon>Arundinoideae</taxon>
        <taxon>Arundineae</taxon>
        <taxon>Arundo</taxon>
    </lineage>
</organism>